<dbReference type="InterPro" id="IPR035965">
    <property type="entry name" value="PAS-like_dom_sf"/>
</dbReference>
<dbReference type="PROSITE" id="PS50113">
    <property type="entry name" value="PAC"/>
    <property type="match status" value="3"/>
</dbReference>
<comment type="caution">
    <text evidence="19">The sequence shown here is derived from an EMBL/GenBank/DDBJ whole genome shotgun (WGS) entry which is preliminary data.</text>
</comment>
<dbReference type="PRINTS" id="PR00344">
    <property type="entry name" value="BCTRLSENSOR"/>
</dbReference>
<dbReference type="Gene3D" id="3.40.50.2300">
    <property type="match status" value="1"/>
</dbReference>
<evidence type="ECO:0000256" key="5">
    <source>
        <dbReference type="ARBA" id="ARBA00022519"/>
    </source>
</evidence>
<dbReference type="Gene3D" id="3.30.450.40">
    <property type="match status" value="1"/>
</dbReference>
<feature type="domain" description="PAS" evidence="17">
    <location>
        <begin position="421"/>
        <end position="465"/>
    </location>
</feature>
<evidence type="ECO:0000256" key="11">
    <source>
        <dbReference type="ARBA" id="ARBA00022777"/>
    </source>
</evidence>
<dbReference type="InterPro" id="IPR000700">
    <property type="entry name" value="PAS-assoc_C"/>
</dbReference>
<dbReference type="InterPro" id="IPR005467">
    <property type="entry name" value="His_kinase_dom"/>
</dbReference>
<dbReference type="SMART" id="SM00448">
    <property type="entry name" value="REC"/>
    <property type="match status" value="1"/>
</dbReference>
<dbReference type="PANTHER" id="PTHR43304:SF1">
    <property type="entry name" value="PAC DOMAIN-CONTAINING PROTEIN"/>
    <property type="match status" value="1"/>
</dbReference>
<dbReference type="eggNOG" id="COG2203">
    <property type="taxonomic scope" value="Bacteria"/>
</dbReference>
<dbReference type="Pfam" id="PF00072">
    <property type="entry name" value="Response_reg"/>
    <property type="match status" value="1"/>
</dbReference>
<evidence type="ECO:0000259" key="17">
    <source>
        <dbReference type="PROSITE" id="PS50112"/>
    </source>
</evidence>
<feature type="domain" description="PAC" evidence="18">
    <location>
        <begin position="71"/>
        <end position="123"/>
    </location>
</feature>
<dbReference type="SMART" id="SM00387">
    <property type="entry name" value="HATPase_c"/>
    <property type="match status" value="1"/>
</dbReference>
<dbReference type="InterPro" id="IPR036890">
    <property type="entry name" value="HATPase_C_sf"/>
</dbReference>
<evidence type="ECO:0000259" key="16">
    <source>
        <dbReference type="PROSITE" id="PS50110"/>
    </source>
</evidence>
<dbReference type="Pfam" id="PF08447">
    <property type="entry name" value="PAS_3"/>
    <property type="match status" value="3"/>
</dbReference>
<dbReference type="SUPFAM" id="SSF52172">
    <property type="entry name" value="CheY-like"/>
    <property type="match status" value="1"/>
</dbReference>
<protein>
    <recommendedName>
        <fullName evidence="3">histidine kinase</fullName>
        <ecNumber evidence="3">2.7.13.3</ecNumber>
    </recommendedName>
</protein>
<feature type="domain" description="PAC" evidence="18">
    <location>
        <begin position="373"/>
        <end position="424"/>
    </location>
</feature>
<dbReference type="eggNOG" id="COG4191">
    <property type="taxonomic scope" value="Bacteria"/>
</dbReference>
<dbReference type="GO" id="GO:0005886">
    <property type="term" value="C:plasma membrane"/>
    <property type="evidence" value="ECO:0007669"/>
    <property type="project" value="UniProtKB-SubCell"/>
</dbReference>
<evidence type="ECO:0000259" key="15">
    <source>
        <dbReference type="PROSITE" id="PS50109"/>
    </source>
</evidence>
<evidence type="ECO:0000256" key="6">
    <source>
        <dbReference type="ARBA" id="ARBA00022553"/>
    </source>
</evidence>
<keyword evidence="8" id="KW-0812">Transmembrane</keyword>
<dbReference type="AlphaFoldDB" id="B4CYF0"/>
<dbReference type="Gene3D" id="1.10.287.130">
    <property type="match status" value="1"/>
</dbReference>
<dbReference type="InterPro" id="IPR036097">
    <property type="entry name" value="HisK_dim/P_sf"/>
</dbReference>
<dbReference type="InterPro" id="IPR001789">
    <property type="entry name" value="Sig_transdc_resp-reg_receiver"/>
</dbReference>
<dbReference type="InterPro" id="IPR003661">
    <property type="entry name" value="HisK_dim/P_dom"/>
</dbReference>
<dbReference type="SUPFAM" id="SSF55781">
    <property type="entry name" value="GAF domain-like"/>
    <property type="match status" value="1"/>
</dbReference>
<feature type="domain" description="Response regulatory" evidence="16">
    <location>
        <begin position="931"/>
        <end position="1048"/>
    </location>
</feature>
<dbReference type="InParanoid" id="B4CYF0"/>
<feature type="domain" description="PAC" evidence="18">
    <location>
        <begin position="622"/>
        <end position="674"/>
    </location>
</feature>
<gene>
    <name evidence="19" type="ORF">CfE428DRAFT_1688</name>
</gene>
<dbReference type="Gene3D" id="3.30.565.10">
    <property type="entry name" value="Histidine kinase-like ATPase, C-terminal domain"/>
    <property type="match status" value="1"/>
</dbReference>
<evidence type="ECO:0000256" key="13">
    <source>
        <dbReference type="ARBA" id="ARBA00023136"/>
    </source>
</evidence>
<dbReference type="PANTHER" id="PTHR43304">
    <property type="entry name" value="PHYTOCHROME-LIKE PROTEIN CPH1"/>
    <property type="match status" value="1"/>
</dbReference>
<evidence type="ECO:0000256" key="3">
    <source>
        <dbReference type="ARBA" id="ARBA00012438"/>
    </source>
</evidence>
<dbReference type="SUPFAM" id="SSF55874">
    <property type="entry name" value="ATPase domain of HSP90 chaperone/DNA topoisomerase II/histidine kinase"/>
    <property type="match status" value="1"/>
</dbReference>
<dbReference type="Proteomes" id="UP000005824">
    <property type="component" value="Unassembled WGS sequence"/>
</dbReference>
<dbReference type="Pfam" id="PF13426">
    <property type="entry name" value="PAS_9"/>
    <property type="match status" value="1"/>
</dbReference>
<dbReference type="InterPro" id="IPR001610">
    <property type="entry name" value="PAC"/>
</dbReference>
<evidence type="ECO:0000259" key="18">
    <source>
        <dbReference type="PROSITE" id="PS50113"/>
    </source>
</evidence>
<dbReference type="STRING" id="497964.CfE428DRAFT_1688"/>
<dbReference type="CDD" id="cd00130">
    <property type="entry name" value="PAS"/>
    <property type="match status" value="4"/>
</dbReference>
<dbReference type="FunFam" id="2.10.70.100:FF:000001">
    <property type="entry name" value="Sensory transduction histidine kinase"/>
    <property type="match status" value="1"/>
</dbReference>
<dbReference type="CDD" id="cd00082">
    <property type="entry name" value="HisKA"/>
    <property type="match status" value="1"/>
</dbReference>
<dbReference type="InterPro" id="IPR029016">
    <property type="entry name" value="GAF-like_dom_sf"/>
</dbReference>
<evidence type="ECO:0000256" key="10">
    <source>
        <dbReference type="ARBA" id="ARBA00022741"/>
    </source>
</evidence>
<evidence type="ECO:0000256" key="4">
    <source>
        <dbReference type="ARBA" id="ARBA00022475"/>
    </source>
</evidence>
<keyword evidence="20" id="KW-1185">Reference proteome</keyword>
<name>B4CYF0_9BACT</name>
<sequence>MAIRAAKVGLWEWDLRTNAVKFSDEWKRQLGYGPDEIPSEFSSWEARVHPDDLPRMKKRLADYFAKPWPDYEAEFRMQHKDGSWRWILAQADLFNDHTGKPTHMVGSHIDITEIKQGDAERLAHLRFFEAMDQVNRAIQRAESLEQMMSDVLESLLAIFECDRAWLVYPCDPAAPTWRVPMERTRPEYPGGFAAGIDFPMEEQIAEVMGYLRQTNGPVKFRPGIDRPMLPVAEEYQIRSIMAMALCPKLDKPYMFGLHQCSYAREWTAEEENLFRTIGRRLTDSLTSLIADRNLRESQRAYASLVNNIDGIVWELDVPTFHFTFVSQQAERILGYPVEQWLNEADFWQNHLHPGDRDWALHYCLRATEERRDHDFYYRMIAADGRVVWLHDLVKVISENDRPVKLRGIMVDITKAKSGEEALKLFRTLIDRATDTIEVVDPVTGRFLDVNERACQVHGYSREEYLRLRVPDLEVGIDFETPGRWVEHVDHIRQAGSKALVGAHRRKDGSIFPVEVNANYITLDRDYVISVVRDVTERKFAEEALRESEQRFRQVAESIEEVFWLVDVTKGRTIYISPAYEKIWGRSCKGLYESPLSWMATIHPDDRSRATEARRKLANSGEYDMEYRIERPDGAVRWIHDRAFPIKDAQGRIYRMVGVAEDITARRQLEDEVRQSQKMEAVGRLAGGIAHDFNNLLSAIQMQSALLLETAPDDGVTREGIRDIMTAADRATHLTRQLLTFSRRNVKQARDLDLTEVVGAMNKLLLRMLGEDIVLESRFASPLPMVHADPGMVEQVLMNLAINARDAMPTGGRLIVTLDLANVDAEAAAAKPGISAGRFVCLSVSDTGCGIAAADLSRIFEPFFTTKEIGRGTGLGLAIVFGIVEQHHGWIDVESALGLGTTFRVFLPACAAVPARKPLARPITAIPGGSETILLVEDEPMVRNLTRSVLERLGYHVISAESGAVALEKWENPGIQVDLLLTDLVMPGGISGRELADALIARQPSLKVIYCSGYSADAVDHHLPLGRGRRFLPKPCSATVLAANVRGCLDEAGCGK</sequence>
<dbReference type="InterPro" id="IPR003594">
    <property type="entry name" value="HATPase_dom"/>
</dbReference>
<feature type="domain" description="Histidine kinase" evidence="15">
    <location>
        <begin position="687"/>
        <end position="910"/>
    </location>
</feature>
<dbReference type="Pfam" id="PF02518">
    <property type="entry name" value="HATPase_c"/>
    <property type="match status" value="1"/>
</dbReference>
<comment type="subcellular location">
    <subcellularLocation>
        <location evidence="2">Cell inner membrane</location>
        <topology evidence="2">Multi-pass membrane protein</topology>
    </subcellularLocation>
</comment>
<organism evidence="19 20">
    <name type="scientific">Chthoniobacter flavus Ellin428</name>
    <dbReference type="NCBI Taxonomy" id="497964"/>
    <lineage>
        <taxon>Bacteria</taxon>
        <taxon>Pseudomonadati</taxon>
        <taxon>Verrucomicrobiota</taxon>
        <taxon>Spartobacteria</taxon>
        <taxon>Chthoniobacterales</taxon>
        <taxon>Chthoniobacteraceae</taxon>
        <taxon>Chthoniobacter</taxon>
    </lineage>
</organism>
<dbReference type="Gene3D" id="2.10.70.100">
    <property type="match status" value="1"/>
</dbReference>
<dbReference type="PROSITE" id="PS50112">
    <property type="entry name" value="PAS"/>
    <property type="match status" value="4"/>
</dbReference>
<dbReference type="GO" id="GO:0000155">
    <property type="term" value="F:phosphorelay sensor kinase activity"/>
    <property type="evidence" value="ECO:0007669"/>
    <property type="project" value="InterPro"/>
</dbReference>
<dbReference type="SMART" id="SM00388">
    <property type="entry name" value="HisKA"/>
    <property type="match status" value="1"/>
</dbReference>
<feature type="domain" description="PAS" evidence="17">
    <location>
        <begin position="1"/>
        <end position="67"/>
    </location>
</feature>
<keyword evidence="12" id="KW-1133">Transmembrane helix</keyword>
<keyword evidence="6 14" id="KW-0597">Phosphoprotein</keyword>
<dbReference type="SMART" id="SM00091">
    <property type="entry name" value="PAS"/>
    <property type="match status" value="4"/>
</dbReference>
<dbReference type="EMBL" id="ABVL01000004">
    <property type="protein sequence ID" value="EDY20491.1"/>
    <property type="molecule type" value="Genomic_DNA"/>
</dbReference>
<dbReference type="PROSITE" id="PS50109">
    <property type="entry name" value="HIS_KIN"/>
    <property type="match status" value="1"/>
</dbReference>
<evidence type="ECO:0000256" key="8">
    <source>
        <dbReference type="ARBA" id="ARBA00022692"/>
    </source>
</evidence>
<dbReference type="NCBIfam" id="TIGR00229">
    <property type="entry name" value="sensory_box"/>
    <property type="match status" value="4"/>
</dbReference>
<dbReference type="SMART" id="SM00086">
    <property type="entry name" value="PAC"/>
    <property type="match status" value="4"/>
</dbReference>
<evidence type="ECO:0000256" key="7">
    <source>
        <dbReference type="ARBA" id="ARBA00022679"/>
    </source>
</evidence>
<evidence type="ECO:0000256" key="12">
    <source>
        <dbReference type="ARBA" id="ARBA00022989"/>
    </source>
</evidence>
<keyword evidence="13" id="KW-0472">Membrane</keyword>
<keyword evidence="9" id="KW-0677">Repeat</keyword>
<dbReference type="SUPFAM" id="SSF55785">
    <property type="entry name" value="PYP-like sensor domain (PAS domain)"/>
    <property type="match status" value="4"/>
</dbReference>
<dbReference type="Pfam" id="PF00512">
    <property type="entry name" value="HisKA"/>
    <property type="match status" value="1"/>
</dbReference>
<reference evidence="19 20" key="1">
    <citation type="journal article" date="2011" name="J. Bacteriol.">
        <title>Genome sequence of Chthoniobacter flavus Ellin428, an aerobic heterotrophic soil bacterium.</title>
        <authorList>
            <person name="Kant R."/>
            <person name="van Passel M.W."/>
            <person name="Palva A."/>
            <person name="Lucas S."/>
            <person name="Lapidus A."/>
            <person name="Glavina Del Rio T."/>
            <person name="Dalin E."/>
            <person name="Tice H."/>
            <person name="Bruce D."/>
            <person name="Goodwin L."/>
            <person name="Pitluck S."/>
            <person name="Larimer F.W."/>
            <person name="Land M.L."/>
            <person name="Hauser L."/>
            <person name="Sangwan P."/>
            <person name="de Vos W.M."/>
            <person name="Janssen P.H."/>
            <person name="Smidt H."/>
        </authorList>
    </citation>
    <scope>NUCLEOTIDE SEQUENCE [LARGE SCALE GENOMIC DNA]</scope>
    <source>
        <strain evidence="19 20">Ellin428</strain>
    </source>
</reference>
<dbReference type="InterPro" id="IPR011006">
    <property type="entry name" value="CheY-like_superfamily"/>
</dbReference>
<dbReference type="InterPro" id="IPR052162">
    <property type="entry name" value="Sensor_kinase/Photoreceptor"/>
</dbReference>
<accession>B4CYF0</accession>
<keyword evidence="10" id="KW-0547">Nucleotide-binding</keyword>
<dbReference type="InterPro" id="IPR004358">
    <property type="entry name" value="Sig_transdc_His_kin-like_C"/>
</dbReference>
<feature type="domain" description="PAS" evidence="17">
    <location>
        <begin position="547"/>
        <end position="620"/>
    </location>
</feature>
<evidence type="ECO:0000313" key="20">
    <source>
        <dbReference type="Proteomes" id="UP000005824"/>
    </source>
</evidence>
<proteinExistence type="predicted"/>
<evidence type="ECO:0000256" key="14">
    <source>
        <dbReference type="PROSITE-ProRule" id="PRU00169"/>
    </source>
</evidence>
<keyword evidence="4" id="KW-1003">Cell membrane</keyword>
<evidence type="ECO:0000256" key="1">
    <source>
        <dbReference type="ARBA" id="ARBA00000085"/>
    </source>
</evidence>
<dbReference type="PROSITE" id="PS50110">
    <property type="entry name" value="RESPONSE_REGULATORY"/>
    <property type="match status" value="1"/>
</dbReference>
<evidence type="ECO:0000256" key="9">
    <source>
        <dbReference type="ARBA" id="ARBA00022737"/>
    </source>
</evidence>
<feature type="modified residue" description="4-aspartylphosphate" evidence="14">
    <location>
        <position position="982"/>
    </location>
</feature>
<dbReference type="GO" id="GO:0000166">
    <property type="term" value="F:nucleotide binding"/>
    <property type="evidence" value="ECO:0007669"/>
    <property type="project" value="UniProtKB-KW"/>
</dbReference>
<evidence type="ECO:0000313" key="19">
    <source>
        <dbReference type="EMBL" id="EDY20491.1"/>
    </source>
</evidence>
<dbReference type="InterPro" id="IPR013655">
    <property type="entry name" value="PAS_fold_3"/>
</dbReference>
<dbReference type="InterPro" id="IPR000014">
    <property type="entry name" value="PAS"/>
</dbReference>
<comment type="catalytic activity">
    <reaction evidence="1">
        <text>ATP + protein L-histidine = ADP + protein N-phospho-L-histidine.</text>
        <dbReference type="EC" id="2.7.13.3"/>
    </reaction>
</comment>
<dbReference type="EC" id="2.7.13.3" evidence="3"/>
<keyword evidence="7" id="KW-0808">Transferase</keyword>
<feature type="domain" description="PAS" evidence="17">
    <location>
        <begin position="297"/>
        <end position="357"/>
    </location>
</feature>
<evidence type="ECO:0000256" key="2">
    <source>
        <dbReference type="ARBA" id="ARBA00004429"/>
    </source>
</evidence>
<keyword evidence="5" id="KW-0997">Cell inner membrane</keyword>
<dbReference type="SUPFAM" id="SSF47384">
    <property type="entry name" value="Homodimeric domain of signal transducing histidine kinase"/>
    <property type="match status" value="1"/>
</dbReference>
<keyword evidence="11 19" id="KW-0418">Kinase</keyword>
<dbReference type="Gene3D" id="3.30.450.20">
    <property type="entry name" value="PAS domain"/>
    <property type="match status" value="4"/>
</dbReference>